<feature type="transmembrane region" description="Helical" evidence="2">
    <location>
        <begin position="62"/>
        <end position="84"/>
    </location>
</feature>
<dbReference type="EMBL" id="JAGSXH010000332">
    <property type="protein sequence ID" value="MBS2967127.1"/>
    <property type="molecule type" value="Genomic_DNA"/>
</dbReference>
<evidence type="ECO:0008006" key="5">
    <source>
        <dbReference type="Google" id="ProtNLM"/>
    </source>
</evidence>
<evidence type="ECO:0000313" key="3">
    <source>
        <dbReference type="EMBL" id="MBS2967127.1"/>
    </source>
</evidence>
<feature type="transmembrane region" description="Helical" evidence="2">
    <location>
        <begin position="104"/>
        <end position="125"/>
    </location>
</feature>
<feature type="transmembrane region" description="Helical" evidence="2">
    <location>
        <begin position="248"/>
        <end position="271"/>
    </location>
</feature>
<keyword evidence="4" id="KW-1185">Reference proteome</keyword>
<dbReference type="AlphaFoldDB" id="A0A8J7WWC9"/>
<accession>A0A8J7WWC9</accession>
<feature type="compositionally biased region" description="Pro residues" evidence="1">
    <location>
        <begin position="346"/>
        <end position="358"/>
    </location>
</feature>
<proteinExistence type="predicted"/>
<feature type="transmembrane region" description="Helical" evidence="2">
    <location>
        <begin position="219"/>
        <end position="242"/>
    </location>
</feature>
<organism evidence="3 4">
    <name type="scientific">Actinocrinis puniceicyclus</name>
    <dbReference type="NCBI Taxonomy" id="977794"/>
    <lineage>
        <taxon>Bacteria</taxon>
        <taxon>Bacillati</taxon>
        <taxon>Actinomycetota</taxon>
        <taxon>Actinomycetes</taxon>
        <taxon>Catenulisporales</taxon>
        <taxon>Actinospicaceae</taxon>
        <taxon>Actinocrinis</taxon>
    </lineage>
</organism>
<name>A0A8J7WWC9_9ACTN</name>
<feature type="transmembrane region" description="Helical" evidence="2">
    <location>
        <begin position="163"/>
        <end position="183"/>
    </location>
</feature>
<feature type="non-terminal residue" evidence="3">
    <location>
        <position position="358"/>
    </location>
</feature>
<evidence type="ECO:0000313" key="4">
    <source>
        <dbReference type="Proteomes" id="UP000677913"/>
    </source>
</evidence>
<keyword evidence="2" id="KW-0812">Transmembrane</keyword>
<sequence length="358" mass="36772">MPSPPAPSSSGPAWWDIPGQVEHAIDQWFGDLVKAALTPIMNLIGKTVLSNLDTTGGRTGQLWTASLVIANTIYVLFAVIGGLIVMTHETVQTRYALAQIAPRLVLGLIAANTSLLVIGKAIWFFNALTQAIWGQPLNPAGIGNALLGHILDSIFLPDGVNQIFLVLSGLVLAVLAGAVLLSAALRTAALMLLTFAAPLALSCHALPGLDAIARLWWRALAAVFAIQTLQALTLILALQTFFDPNGDVLGVPTSAGFTDLLVCGALFTILLKMPGWVLRVALGRQPRSAVAGILKTAAAAAIGTAIGVPGAGSARMLAGRLAGRALHNRIGPGCGPGGLGGGAIPPGSPGPKPPRGPR</sequence>
<keyword evidence="2" id="KW-1133">Transmembrane helix</keyword>
<evidence type="ECO:0000256" key="2">
    <source>
        <dbReference type="SAM" id="Phobius"/>
    </source>
</evidence>
<reference evidence="3" key="1">
    <citation type="submission" date="2021-04" db="EMBL/GenBank/DDBJ databases">
        <title>Genome based classification of Actinospica acidithermotolerans sp. nov., an actinobacterium isolated from an Indonesian hot spring.</title>
        <authorList>
            <person name="Kusuma A.B."/>
            <person name="Putra K.E."/>
            <person name="Nafisah S."/>
            <person name="Loh J."/>
            <person name="Nouioui I."/>
            <person name="Goodfellow M."/>
        </authorList>
    </citation>
    <scope>NUCLEOTIDE SEQUENCE</scope>
    <source>
        <strain evidence="3">DSM 45618</strain>
    </source>
</reference>
<feature type="region of interest" description="Disordered" evidence="1">
    <location>
        <begin position="337"/>
        <end position="358"/>
    </location>
</feature>
<comment type="caution">
    <text evidence="3">The sequence shown here is derived from an EMBL/GenBank/DDBJ whole genome shotgun (WGS) entry which is preliminary data.</text>
</comment>
<protein>
    <recommendedName>
        <fullName evidence="5">TrbL/VirB6 plasmid conjugal transfer protein</fullName>
    </recommendedName>
</protein>
<gene>
    <name evidence="3" type="ORF">KGA66_29115</name>
</gene>
<keyword evidence="2" id="KW-0472">Membrane</keyword>
<dbReference type="Proteomes" id="UP000677913">
    <property type="component" value="Unassembled WGS sequence"/>
</dbReference>
<evidence type="ECO:0000256" key="1">
    <source>
        <dbReference type="SAM" id="MobiDB-lite"/>
    </source>
</evidence>